<evidence type="ECO:0000256" key="7">
    <source>
        <dbReference type="ARBA" id="ARBA00022795"/>
    </source>
</evidence>
<keyword evidence="10" id="KW-1006">Bacterial flagellum protein export</keyword>
<dbReference type="InterPro" id="IPR012823">
    <property type="entry name" value="Flagell_FliJ"/>
</dbReference>
<dbReference type="NCBIfam" id="TIGR02473">
    <property type="entry name" value="flagell_FliJ"/>
    <property type="match status" value="1"/>
</dbReference>
<dbReference type="Proteomes" id="UP000282060">
    <property type="component" value="Unassembled WGS sequence"/>
</dbReference>
<dbReference type="GO" id="GO:0005886">
    <property type="term" value="C:plasma membrane"/>
    <property type="evidence" value="ECO:0007669"/>
    <property type="project" value="UniProtKB-SubCell"/>
</dbReference>
<evidence type="ECO:0000256" key="5">
    <source>
        <dbReference type="ARBA" id="ARBA00022475"/>
    </source>
</evidence>
<evidence type="ECO:0000313" key="12">
    <source>
        <dbReference type="Proteomes" id="UP000282060"/>
    </source>
</evidence>
<reference evidence="11 12" key="1">
    <citation type="submission" date="2018-12" db="EMBL/GenBank/DDBJ databases">
        <authorList>
            <person name="Yu L."/>
        </authorList>
    </citation>
    <scope>NUCLEOTIDE SEQUENCE [LARGE SCALE GENOMIC DNA]</scope>
    <source>
        <strain evidence="11 12">HAW-EB5</strain>
    </source>
</reference>
<dbReference type="InterPro" id="IPR053716">
    <property type="entry name" value="Flag_assembly_chemotaxis_eff"/>
</dbReference>
<sequence>MAKHDPLDTVLKLATEAEEQAALQLQSAQLALQKCQSQLEALRNYRLDYMKQMETNHGKTINASYYHQFHQFVRQIDEAIVKQIASVTEADTQRLHRQQYWQEKQQKRKAVELLLAHKAEKAQQAELRREQKLIDEFASQQFYRKRSR</sequence>
<keyword evidence="11" id="KW-0966">Cell projection</keyword>
<dbReference type="PRINTS" id="PR01004">
    <property type="entry name" value="FLGFLIJ"/>
</dbReference>
<keyword evidence="11" id="KW-0282">Flagellum</keyword>
<organism evidence="11 12">
    <name type="scientific">Shewanella atlantica</name>
    <dbReference type="NCBI Taxonomy" id="271099"/>
    <lineage>
        <taxon>Bacteria</taxon>
        <taxon>Pseudomonadati</taxon>
        <taxon>Pseudomonadota</taxon>
        <taxon>Gammaproteobacteria</taxon>
        <taxon>Alteromonadales</taxon>
        <taxon>Shewanellaceae</taxon>
        <taxon>Shewanella</taxon>
    </lineage>
</organism>
<keyword evidence="5" id="KW-1003">Cell membrane</keyword>
<evidence type="ECO:0000256" key="10">
    <source>
        <dbReference type="ARBA" id="ARBA00023225"/>
    </source>
</evidence>
<evidence type="ECO:0000256" key="6">
    <source>
        <dbReference type="ARBA" id="ARBA00022500"/>
    </source>
</evidence>
<protein>
    <recommendedName>
        <fullName evidence="3">Flagellar FliJ protein</fullName>
    </recommendedName>
</protein>
<dbReference type="Pfam" id="PF02050">
    <property type="entry name" value="FliJ"/>
    <property type="match status" value="1"/>
</dbReference>
<dbReference type="GO" id="GO:0009288">
    <property type="term" value="C:bacterial-type flagellum"/>
    <property type="evidence" value="ECO:0007669"/>
    <property type="project" value="InterPro"/>
</dbReference>
<evidence type="ECO:0000256" key="9">
    <source>
        <dbReference type="ARBA" id="ARBA00023136"/>
    </source>
</evidence>
<keyword evidence="4" id="KW-0813">Transport</keyword>
<keyword evidence="8" id="KW-0653">Protein transport</keyword>
<comment type="caution">
    <text evidence="11">The sequence shown here is derived from an EMBL/GenBank/DDBJ whole genome shotgun (WGS) entry which is preliminary data.</text>
</comment>
<evidence type="ECO:0000256" key="3">
    <source>
        <dbReference type="ARBA" id="ARBA00020392"/>
    </source>
</evidence>
<dbReference type="PANTHER" id="PTHR38786:SF1">
    <property type="entry name" value="FLAGELLAR FLIJ PROTEIN"/>
    <property type="match status" value="1"/>
</dbReference>
<keyword evidence="11" id="KW-0969">Cilium</keyword>
<dbReference type="GO" id="GO:0003774">
    <property type="term" value="F:cytoskeletal motor activity"/>
    <property type="evidence" value="ECO:0007669"/>
    <property type="project" value="InterPro"/>
</dbReference>
<dbReference type="OrthoDB" id="7063004at2"/>
<dbReference type="EMBL" id="RXNV01000003">
    <property type="protein sequence ID" value="RTR32572.1"/>
    <property type="molecule type" value="Genomic_DNA"/>
</dbReference>
<keyword evidence="12" id="KW-1185">Reference proteome</keyword>
<dbReference type="AlphaFoldDB" id="A0A3S0LD24"/>
<dbReference type="GO" id="GO:0071973">
    <property type="term" value="P:bacterial-type flagellum-dependent cell motility"/>
    <property type="evidence" value="ECO:0007669"/>
    <property type="project" value="InterPro"/>
</dbReference>
<gene>
    <name evidence="11" type="primary">fliJ</name>
    <name evidence="11" type="ORF">EKG39_09325</name>
</gene>
<keyword evidence="6" id="KW-0145">Chemotaxis</keyword>
<dbReference type="RefSeq" id="WP_126505475.1">
    <property type="nucleotide sequence ID" value="NZ_RXNV01000003.1"/>
</dbReference>
<keyword evidence="9" id="KW-0472">Membrane</keyword>
<dbReference type="Gene3D" id="1.10.287.1700">
    <property type="match status" value="1"/>
</dbReference>
<evidence type="ECO:0000256" key="8">
    <source>
        <dbReference type="ARBA" id="ARBA00022927"/>
    </source>
</evidence>
<proteinExistence type="inferred from homology"/>
<accession>A0A3S0LD24</accession>
<keyword evidence="7" id="KW-1005">Bacterial flagellum biogenesis</keyword>
<dbReference type="GO" id="GO:0006935">
    <property type="term" value="P:chemotaxis"/>
    <property type="evidence" value="ECO:0007669"/>
    <property type="project" value="UniProtKB-KW"/>
</dbReference>
<evidence type="ECO:0000256" key="4">
    <source>
        <dbReference type="ARBA" id="ARBA00022448"/>
    </source>
</evidence>
<evidence type="ECO:0000256" key="2">
    <source>
        <dbReference type="ARBA" id="ARBA00010004"/>
    </source>
</evidence>
<comment type="subcellular location">
    <subcellularLocation>
        <location evidence="1">Cell membrane</location>
        <topology evidence="1">Peripheral membrane protein</topology>
        <orientation evidence="1">Cytoplasmic side</orientation>
    </subcellularLocation>
</comment>
<dbReference type="PANTHER" id="PTHR38786">
    <property type="entry name" value="FLAGELLAR FLIJ PROTEIN"/>
    <property type="match status" value="1"/>
</dbReference>
<evidence type="ECO:0000313" key="11">
    <source>
        <dbReference type="EMBL" id="RTR32572.1"/>
    </source>
</evidence>
<name>A0A3S0LD24_9GAMM</name>
<comment type="similarity">
    <text evidence="2">Belongs to the FliJ family.</text>
</comment>
<dbReference type="PIRSF" id="PIRSF019404">
    <property type="entry name" value="FliJ"/>
    <property type="match status" value="1"/>
</dbReference>
<dbReference type="GO" id="GO:0015031">
    <property type="term" value="P:protein transport"/>
    <property type="evidence" value="ECO:0007669"/>
    <property type="project" value="UniProtKB-KW"/>
</dbReference>
<dbReference type="InterPro" id="IPR052570">
    <property type="entry name" value="FliJ"/>
</dbReference>
<dbReference type="InterPro" id="IPR018006">
    <property type="entry name" value="Flag_FliJ_proteobac"/>
</dbReference>
<dbReference type="GO" id="GO:0044781">
    <property type="term" value="P:bacterial-type flagellum organization"/>
    <property type="evidence" value="ECO:0007669"/>
    <property type="project" value="UniProtKB-KW"/>
</dbReference>
<evidence type="ECO:0000256" key="1">
    <source>
        <dbReference type="ARBA" id="ARBA00004413"/>
    </source>
</evidence>